<gene>
    <name evidence="1" type="ORF">BJ212DRAFT_1485500</name>
</gene>
<dbReference type="RefSeq" id="XP_041188181.1">
    <property type="nucleotide sequence ID" value="XM_041340991.1"/>
</dbReference>
<dbReference type="GeneID" id="64635007"/>
<name>A0A9P7E077_9AGAM</name>
<evidence type="ECO:0000313" key="1">
    <source>
        <dbReference type="EMBL" id="KAG1807647.1"/>
    </source>
</evidence>
<sequence>MVLNSNIVCQIGFLTFEHNSAKYSLYEIEPDSSGFLKDICAPFCGADLEGTLHPIWVLKQLKGILFNPAAFPNGFPSPTPIPINFPVEVPWNTLNPFSHQSITFPEMLLPPSLDFDHDPTIDLTVTSTLDNMFTPVLDDNSLMSATNFTYHQPIDEVEVPHEELHWREMLRGNPLDNSQKRSLKLILLTSPWGHLIRLARYLYVGQFLESPVDFISEMRKVVRGGTTPDAGFGNNVWQQAQLKLRIIDLLNSDDKGMAANMYYQPSCLDGTPAVYDSENDWESDDERENDELIDELEEAALAGTYMDLDLDSYDI</sequence>
<evidence type="ECO:0000313" key="2">
    <source>
        <dbReference type="Proteomes" id="UP000807769"/>
    </source>
</evidence>
<dbReference type="Proteomes" id="UP000807769">
    <property type="component" value="Unassembled WGS sequence"/>
</dbReference>
<dbReference type="OrthoDB" id="2657621at2759"/>
<protein>
    <submittedName>
        <fullName evidence="1">Uncharacterized protein</fullName>
    </submittedName>
</protein>
<dbReference type="EMBL" id="JABBWG010000042">
    <property type="protein sequence ID" value="KAG1807647.1"/>
    <property type="molecule type" value="Genomic_DNA"/>
</dbReference>
<dbReference type="AlphaFoldDB" id="A0A9P7E077"/>
<reference evidence="1" key="1">
    <citation type="journal article" date="2020" name="New Phytol.">
        <title>Comparative genomics reveals dynamic genome evolution in host specialist ectomycorrhizal fungi.</title>
        <authorList>
            <person name="Lofgren L.A."/>
            <person name="Nguyen N.H."/>
            <person name="Vilgalys R."/>
            <person name="Ruytinx J."/>
            <person name="Liao H.L."/>
            <person name="Branco S."/>
            <person name="Kuo A."/>
            <person name="LaButti K."/>
            <person name="Lipzen A."/>
            <person name="Andreopoulos W."/>
            <person name="Pangilinan J."/>
            <person name="Riley R."/>
            <person name="Hundley H."/>
            <person name="Na H."/>
            <person name="Barry K."/>
            <person name="Grigoriev I.V."/>
            <person name="Stajich J.E."/>
            <person name="Kennedy P.G."/>
        </authorList>
    </citation>
    <scope>NUCLEOTIDE SEQUENCE</scope>
    <source>
        <strain evidence="1">MN1</strain>
    </source>
</reference>
<comment type="caution">
    <text evidence="1">The sequence shown here is derived from an EMBL/GenBank/DDBJ whole genome shotgun (WGS) entry which is preliminary data.</text>
</comment>
<accession>A0A9P7E077</accession>
<organism evidence="1 2">
    <name type="scientific">Suillus subaureus</name>
    <dbReference type="NCBI Taxonomy" id="48587"/>
    <lineage>
        <taxon>Eukaryota</taxon>
        <taxon>Fungi</taxon>
        <taxon>Dikarya</taxon>
        <taxon>Basidiomycota</taxon>
        <taxon>Agaricomycotina</taxon>
        <taxon>Agaricomycetes</taxon>
        <taxon>Agaricomycetidae</taxon>
        <taxon>Boletales</taxon>
        <taxon>Suillineae</taxon>
        <taxon>Suillaceae</taxon>
        <taxon>Suillus</taxon>
    </lineage>
</organism>
<proteinExistence type="predicted"/>
<keyword evidence="2" id="KW-1185">Reference proteome</keyword>